<protein>
    <recommendedName>
        <fullName evidence="3">protein O-GlcNAc transferase</fullName>
        <ecNumber evidence="3">2.4.1.255</ecNumber>
    </recommendedName>
</protein>
<evidence type="ECO:0000256" key="1">
    <source>
        <dbReference type="ARBA" id="ARBA00004922"/>
    </source>
</evidence>
<keyword evidence="7 8" id="KW-0802">TPR repeat</keyword>
<proteinExistence type="inferred from homology"/>
<dbReference type="Gene3D" id="1.25.40.10">
    <property type="entry name" value="Tetratricopeptide repeat domain"/>
    <property type="match status" value="4"/>
</dbReference>
<evidence type="ECO:0000256" key="4">
    <source>
        <dbReference type="ARBA" id="ARBA00022676"/>
    </source>
</evidence>
<feature type="repeat" description="TPR" evidence="8">
    <location>
        <begin position="121"/>
        <end position="154"/>
    </location>
</feature>
<gene>
    <name evidence="10" type="ORF">ATF69_1152</name>
</gene>
<evidence type="ECO:0000256" key="5">
    <source>
        <dbReference type="ARBA" id="ARBA00022679"/>
    </source>
</evidence>
<dbReference type="InterPro" id="IPR029489">
    <property type="entry name" value="OGT/SEC/SPY_C"/>
</dbReference>
<dbReference type="Pfam" id="PF13414">
    <property type="entry name" value="TPR_11"/>
    <property type="match status" value="1"/>
</dbReference>
<dbReference type="GO" id="GO:0006493">
    <property type="term" value="P:protein O-linked glycosylation"/>
    <property type="evidence" value="ECO:0007669"/>
    <property type="project" value="TreeGrafter"/>
</dbReference>
<feature type="repeat" description="TPR" evidence="8">
    <location>
        <begin position="155"/>
        <end position="188"/>
    </location>
</feature>
<evidence type="ECO:0000259" key="9">
    <source>
        <dbReference type="Pfam" id="PF13844"/>
    </source>
</evidence>
<evidence type="ECO:0000313" key="11">
    <source>
        <dbReference type="Proteomes" id="UP000321485"/>
    </source>
</evidence>
<dbReference type="Pfam" id="PF14559">
    <property type="entry name" value="TPR_19"/>
    <property type="match status" value="1"/>
</dbReference>
<reference evidence="10 11" key="1">
    <citation type="journal article" date="2015" name="Stand. Genomic Sci.">
        <title>Genomic Encyclopedia of Bacterial and Archaeal Type Strains, Phase III: the genomes of soil and plant-associated and newly described type strains.</title>
        <authorList>
            <person name="Whitman W.B."/>
            <person name="Woyke T."/>
            <person name="Klenk H.P."/>
            <person name="Zhou Y."/>
            <person name="Lilburn T.G."/>
            <person name="Beck B.J."/>
            <person name="De Vos P."/>
            <person name="Vandamme P."/>
            <person name="Eisen J.A."/>
            <person name="Garrity G."/>
            <person name="Hugenholtz P."/>
            <person name="Kyrpides N.C."/>
        </authorList>
    </citation>
    <scope>NUCLEOTIDE SEQUENCE [LARGE SCALE GENOMIC DNA]</scope>
    <source>
        <strain evidence="10 11">DSM 64</strain>
    </source>
</reference>
<dbReference type="UniPathway" id="UPA00378"/>
<dbReference type="Proteomes" id="UP000321485">
    <property type="component" value="Unassembled WGS sequence"/>
</dbReference>
<comment type="caution">
    <text evidence="10">The sequence shown here is derived from an EMBL/GenBank/DDBJ whole genome shotgun (WGS) entry which is preliminary data.</text>
</comment>
<dbReference type="SUPFAM" id="SSF53756">
    <property type="entry name" value="UDP-Glycosyltransferase/glycogen phosphorylase"/>
    <property type="match status" value="1"/>
</dbReference>
<dbReference type="EMBL" id="VJWE01000011">
    <property type="protein sequence ID" value="TWG39284.1"/>
    <property type="molecule type" value="Genomic_DNA"/>
</dbReference>
<dbReference type="GO" id="GO:0097363">
    <property type="term" value="F:protein O-acetylglucosaminyltransferase activity"/>
    <property type="evidence" value="ECO:0007669"/>
    <property type="project" value="UniProtKB-EC"/>
</dbReference>
<dbReference type="PROSITE" id="PS50005">
    <property type="entry name" value="TPR"/>
    <property type="match status" value="4"/>
</dbReference>
<sequence length="809" mass="89447">MSIKYNLGGRPPQSLQTQQSALFEQALRLHQQGQLAQANQIYNAILQANSRHFGALHMLGVLAYQTGHHQAACDLMAQAIAQQPKDPAPHVNRGLALGALGLREEALAHFDRAIALRADFAEAHVNRGKTLVELGRVPEALQSYDLAIATQPRMAAAHNNKGTALRTLERLDEALECYQRACALDGNYVDALLNMATLHAALGQADEALAGFDQLLALQPQHAQAHNGKGAILAQKEQWALAVPHFQAAIQSDEKLVSAHKNLGQALHALAQYAQAVPVLRKAAELQPDDLDILALLAVAQTDAGQFADALGTYDLAIWMAPDRPGLYFNRAGLHVRFNRHAQALADFMAASDMQPDNQHLFGWIANSRVHACDWSGLSADLKRCEESIRAGENNVPPFVALSLFDAPALQMQAAINRVAADFPENHSLGAISQRAPSQKIRVGYYSADFYGHATAFLMAELFEKHDRQRFEWFAFSYGPNVQDSMRERLAASFDHFIDVREHRDIDVARMSRELGIDIAVDLKGFTTDQRFGIFSHRCAPVQVSYLGYPGTTGAPYMDYVVADRVVIPEKEREFFTEKVVYLPHSYQVNDAKRRISDRVFTREELGLPSSGFVFCCFNNNYKIRPPVFDSWMRILQAVPGSVLWLFEGNASVMDNLRAEAQSRGIAGDRLVFAPRMPLDDHLARHRLADLFLDTLPYNAHTTASDALWAGLPVLTRAGQSFAARVAASLLQAVGMPELVTHTAEEYEALAIALAQDPVRLQALRDKLDAEKNQAPLFNAKQFASDIEAAYLAMHARCVQGLRPDHIEI</sequence>
<evidence type="ECO:0000256" key="8">
    <source>
        <dbReference type="PROSITE-ProRule" id="PRU00339"/>
    </source>
</evidence>
<dbReference type="EC" id="2.4.1.255" evidence="3"/>
<dbReference type="Gene3D" id="3.40.50.11380">
    <property type="match status" value="1"/>
</dbReference>
<dbReference type="InterPro" id="IPR019734">
    <property type="entry name" value="TPR_rpt"/>
</dbReference>
<evidence type="ECO:0000313" key="10">
    <source>
        <dbReference type="EMBL" id="TWG39284.1"/>
    </source>
</evidence>
<dbReference type="Pfam" id="PF13432">
    <property type="entry name" value="TPR_16"/>
    <property type="match status" value="2"/>
</dbReference>
<organism evidence="10 11">
    <name type="scientific">Acidovorax delafieldii</name>
    <name type="common">Pseudomonas delafieldii</name>
    <dbReference type="NCBI Taxonomy" id="47920"/>
    <lineage>
        <taxon>Bacteria</taxon>
        <taxon>Pseudomonadati</taxon>
        <taxon>Pseudomonadota</taxon>
        <taxon>Betaproteobacteria</taxon>
        <taxon>Burkholderiales</taxon>
        <taxon>Comamonadaceae</taxon>
        <taxon>Acidovorax</taxon>
    </lineage>
</organism>
<evidence type="ECO:0000256" key="2">
    <source>
        <dbReference type="ARBA" id="ARBA00005386"/>
    </source>
</evidence>
<dbReference type="PANTHER" id="PTHR44998:SF1">
    <property type="entry name" value="UDP-N-ACETYLGLUCOSAMINE--PEPTIDE N-ACETYLGLUCOSAMINYLTRANSFERASE 110 KDA SUBUNIT"/>
    <property type="match status" value="1"/>
</dbReference>
<dbReference type="Pfam" id="PF13844">
    <property type="entry name" value="Glyco_transf_41"/>
    <property type="match status" value="2"/>
</dbReference>
<feature type="repeat" description="TPR" evidence="8">
    <location>
        <begin position="189"/>
        <end position="222"/>
    </location>
</feature>
<accession>A0A561XT44</accession>
<dbReference type="PANTHER" id="PTHR44998">
    <property type="match status" value="1"/>
</dbReference>
<comment type="similarity">
    <text evidence="2">Belongs to the glycosyltransferase 41 family. O-GlcNAc transferase subfamily.</text>
</comment>
<dbReference type="Gene3D" id="3.40.50.2000">
    <property type="entry name" value="Glycogen Phosphorylase B"/>
    <property type="match status" value="1"/>
</dbReference>
<keyword evidence="5 10" id="KW-0808">Transferase</keyword>
<evidence type="ECO:0000256" key="7">
    <source>
        <dbReference type="ARBA" id="ARBA00022803"/>
    </source>
</evidence>
<evidence type="ECO:0000256" key="6">
    <source>
        <dbReference type="ARBA" id="ARBA00022737"/>
    </source>
</evidence>
<dbReference type="SMART" id="SM00028">
    <property type="entry name" value="TPR"/>
    <property type="match status" value="9"/>
</dbReference>
<keyword evidence="6" id="KW-0677">Repeat</keyword>
<keyword evidence="4" id="KW-0328">Glycosyltransferase</keyword>
<dbReference type="RefSeq" id="WP_146870170.1">
    <property type="nucleotide sequence ID" value="NZ_VJWE01000011.1"/>
</dbReference>
<name>A0A561XT44_ACIDE</name>
<evidence type="ECO:0000256" key="3">
    <source>
        <dbReference type="ARBA" id="ARBA00011970"/>
    </source>
</evidence>
<dbReference type="AlphaFoldDB" id="A0A561XT44"/>
<dbReference type="SUPFAM" id="SSF48452">
    <property type="entry name" value="TPR-like"/>
    <property type="match status" value="3"/>
</dbReference>
<feature type="domain" description="O-GlcNAc transferase C-terminal" evidence="9">
    <location>
        <begin position="436"/>
        <end position="594"/>
    </location>
</feature>
<feature type="repeat" description="TPR" evidence="8">
    <location>
        <begin position="257"/>
        <end position="290"/>
    </location>
</feature>
<dbReference type="InterPro" id="IPR011990">
    <property type="entry name" value="TPR-like_helical_dom_sf"/>
</dbReference>
<dbReference type="GeneID" id="51110223"/>
<comment type="pathway">
    <text evidence="1">Protein modification; protein glycosylation.</text>
</comment>
<feature type="domain" description="O-GlcNAc transferase C-terminal" evidence="9">
    <location>
        <begin position="600"/>
        <end position="787"/>
    </location>
</feature>